<organism evidence="1 2">
    <name type="scientific">Plastorhodobacter daqingensis</name>
    <dbReference type="NCBI Taxonomy" id="1387281"/>
    <lineage>
        <taxon>Bacteria</taxon>
        <taxon>Pseudomonadati</taxon>
        <taxon>Pseudomonadota</taxon>
        <taxon>Alphaproteobacteria</taxon>
        <taxon>Rhodobacterales</taxon>
        <taxon>Paracoccaceae</taxon>
        <taxon>Plastorhodobacter</taxon>
    </lineage>
</organism>
<evidence type="ECO:0008006" key="3">
    <source>
        <dbReference type="Google" id="ProtNLM"/>
    </source>
</evidence>
<accession>A0ABW2UF47</accession>
<evidence type="ECO:0000313" key="1">
    <source>
        <dbReference type="EMBL" id="MFC7702601.1"/>
    </source>
</evidence>
<proteinExistence type="predicted"/>
<reference evidence="2" key="1">
    <citation type="journal article" date="2019" name="Int. J. Syst. Evol. Microbiol.">
        <title>The Global Catalogue of Microorganisms (GCM) 10K type strain sequencing project: providing services to taxonomists for standard genome sequencing and annotation.</title>
        <authorList>
            <consortium name="The Broad Institute Genomics Platform"/>
            <consortium name="The Broad Institute Genome Sequencing Center for Infectious Disease"/>
            <person name="Wu L."/>
            <person name="Ma J."/>
        </authorList>
    </citation>
    <scope>NUCLEOTIDE SEQUENCE [LARGE SCALE GENOMIC DNA]</scope>
    <source>
        <strain evidence="2">CGMCC 1.12750</strain>
    </source>
</reference>
<dbReference type="Proteomes" id="UP001596516">
    <property type="component" value="Unassembled WGS sequence"/>
</dbReference>
<name>A0ABW2UF47_9RHOB</name>
<dbReference type="EMBL" id="JBHTFQ010000001">
    <property type="protein sequence ID" value="MFC7702601.1"/>
    <property type="molecule type" value="Genomic_DNA"/>
</dbReference>
<gene>
    <name evidence="1" type="ORF">ACFQXB_00145</name>
</gene>
<comment type="caution">
    <text evidence="1">The sequence shown here is derived from an EMBL/GenBank/DDBJ whole genome shotgun (WGS) entry which is preliminary data.</text>
</comment>
<sequence length="310" mass="35359">MAPRQLNIILEGQHRRDAEAGKINIFNRITKAFSSSGYQVAYRDLDDLGLSPPPPDCFALYFMQEPASPRALTLRRAYHYPFWRIEATNERWHTDVARATFDPEKVDPALATPFARRWRRTLFADRVARREGFVFVPLQGRLLERRSFQAESPVAMIHTLREADTKRRIVLKLHPKERYEPAEMEAIEQLCRDPRIVLSDADPLDLLAGCDYVVTQNSGLALTGFFMGKRAIVFARIDYHHIAGSVPEVGVKRAFATLEGPAPAFDRYLHWFLQENAVNGGRDDAEHRILARAARFGWPSEGPFAEAPCK</sequence>
<protein>
    <recommendedName>
        <fullName evidence="3">Capsular biosynthesis protein</fullName>
    </recommendedName>
</protein>
<keyword evidence="2" id="KW-1185">Reference proteome</keyword>
<dbReference type="RefSeq" id="WP_377397277.1">
    <property type="nucleotide sequence ID" value="NZ_JBHTFQ010000001.1"/>
</dbReference>
<evidence type="ECO:0000313" key="2">
    <source>
        <dbReference type="Proteomes" id="UP001596516"/>
    </source>
</evidence>